<dbReference type="OrthoDB" id="9809733at2"/>
<sequence>MKKYRFILALTCLALTGCQKAAVMNIAEDSASYDLLDLNEQKVMLSDLQGKKVYIKFWATWCPICLGGLEDVQALASEDHDFEVVTIVTPNANGEKDTDAFIDWFQGLGMDQLPVLLDENGSLAEALNVRGFPTSAFFDAGGNLIKVQPGHLDNDAITSFMDSIE</sequence>
<dbReference type="EMBL" id="QJKH01000001">
    <property type="protein sequence ID" value="PXX81478.1"/>
    <property type="molecule type" value="Genomic_DNA"/>
</dbReference>
<dbReference type="AlphaFoldDB" id="A0A318KX69"/>
<evidence type="ECO:0000259" key="2">
    <source>
        <dbReference type="PROSITE" id="PS51352"/>
    </source>
</evidence>
<keyword evidence="3" id="KW-0413">Isomerase</keyword>
<dbReference type="PROSITE" id="PS51352">
    <property type="entry name" value="THIOREDOXIN_2"/>
    <property type="match status" value="1"/>
</dbReference>
<dbReference type="InterPro" id="IPR013766">
    <property type="entry name" value="Thioredoxin_domain"/>
</dbReference>
<evidence type="ECO:0000313" key="3">
    <source>
        <dbReference type="EMBL" id="PXX81478.1"/>
    </source>
</evidence>
<comment type="caution">
    <text evidence="3">The sequence shown here is derived from an EMBL/GenBank/DDBJ whole genome shotgun (WGS) entry which is preliminary data.</text>
</comment>
<dbReference type="GO" id="GO:0016853">
    <property type="term" value="F:isomerase activity"/>
    <property type="evidence" value="ECO:0007669"/>
    <property type="project" value="UniProtKB-KW"/>
</dbReference>
<feature type="chain" id="PRO_5039276082" evidence="1">
    <location>
        <begin position="22"/>
        <end position="165"/>
    </location>
</feature>
<evidence type="ECO:0000256" key="1">
    <source>
        <dbReference type="SAM" id="SignalP"/>
    </source>
</evidence>
<dbReference type="InterPro" id="IPR050553">
    <property type="entry name" value="Thioredoxin_ResA/DsbE_sf"/>
</dbReference>
<dbReference type="Proteomes" id="UP000247612">
    <property type="component" value="Unassembled WGS sequence"/>
</dbReference>
<keyword evidence="1" id="KW-0732">Signal</keyword>
<reference evidence="3 4" key="1">
    <citation type="submission" date="2018-05" db="EMBL/GenBank/DDBJ databases">
        <title>Genomic Encyclopedia of Type Strains, Phase IV (KMG-IV): sequencing the most valuable type-strain genomes for metagenomic binning, comparative biology and taxonomic classification.</title>
        <authorList>
            <person name="Goeker M."/>
        </authorList>
    </citation>
    <scope>NUCLEOTIDE SEQUENCE [LARGE SCALE GENOMIC DNA]</scope>
    <source>
        <strain evidence="3 4">JC118</strain>
    </source>
</reference>
<keyword evidence="4" id="KW-1185">Reference proteome</keyword>
<organism evidence="3 4">
    <name type="scientific">Dielma fastidiosa</name>
    <dbReference type="NCBI Taxonomy" id="1034346"/>
    <lineage>
        <taxon>Bacteria</taxon>
        <taxon>Bacillati</taxon>
        <taxon>Bacillota</taxon>
        <taxon>Erysipelotrichia</taxon>
        <taxon>Erysipelotrichales</taxon>
        <taxon>Erysipelotrichaceae</taxon>
        <taxon>Dielma</taxon>
    </lineage>
</organism>
<feature type="domain" description="Thioredoxin" evidence="2">
    <location>
        <begin position="24"/>
        <end position="165"/>
    </location>
</feature>
<evidence type="ECO:0000313" key="4">
    <source>
        <dbReference type="Proteomes" id="UP000247612"/>
    </source>
</evidence>
<accession>A0A318KX69</accession>
<dbReference type="STRING" id="1034346.GCA_000313565_00082"/>
<protein>
    <submittedName>
        <fullName evidence="3">Thiol-disulfide isomerase/thioredoxin</fullName>
    </submittedName>
</protein>
<dbReference type="PROSITE" id="PS51257">
    <property type="entry name" value="PROKAR_LIPOPROTEIN"/>
    <property type="match status" value="1"/>
</dbReference>
<dbReference type="Pfam" id="PF08534">
    <property type="entry name" value="Redoxin"/>
    <property type="match status" value="1"/>
</dbReference>
<dbReference type="GO" id="GO:0016491">
    <property type="term" value="F:oxidoreductase activity"/>
    <property type="evidence" value="ECO:0007669"/>
    <property type="project" value="InterPro"/>
</dbReference>
<dbReference type="PANTHER" id="PTHR42852:SF16">
    <property type="entry name" value="THIOL:DISULFIDE INTERCHANGE PROTEIN TLPA"/>
    <property type="match status" value="1"/>
</dbReference>
<feature type="signal peptide" evidence="1">
    <location>
        <begin position="1"/>
        <end position="21"/>
    </location>
</feature>
<gene>
    <name evidence="3" type="ORF">DES51_10183</name>
</gene>
<dbReference type="CDD" id="cd02966">
    <property type="entry name" value="TlpA_like_family"/>
    <property type="match status" value="1"/>
</dbReference>
<dbReference type="SUPFAM" id="SSF52833">
    <property type="entry name" value="Thioredoxin-like"/>
    <property type="match status" value="1"/>
</dbReference>
<dbReference type="InterPro" id="IPR013740">
    <property type="entry name" value="Redoxin"/>
</dbReference>
<dbReference type="InterPro" id="IPR036249">
    <property type="entry name" value="Thioredoxin-like_sf"/>
</dbReference>
<dbReference type="PANTHER" id="PTHR42852">
    <property type="entry name" value="THIOL:DISULFIDE INTERCHANGE PROTEIN DSBE"/>
    <property type="match status" value="1"/>
</dbReference>
<dbReference type="RefSeq" id="WP_022936394.1">
    <property type="nucleotide sequence ID" value="NZ_CABKRQ010000001.1"/>
</dbReference>
<name>A0A318KX69_9FIRM</name>
<dbReference type="Gene3D" id="3.40.30.10">
    <property type="entry name" value="Glutaredoxin"/>
    <property type="match status" value="1"/>
</dbReference>
<proteinExistence type="predicted"/>